<accession>A0A2H0BV82</accession>
<organism evidence="2 3">
    <name type="scientific">Candidatus Roizmanbacteria bacterium CG22_combo_CG10-13_8_21_14_all_38_20</name>
    <dbReference type="NCBI Taxonomy" id="1974862"/>
    <lineage>
        <taxon>Bacteria</taxon>
        <taxon>Candidatus Roizmaniibacteriota</taxon>
    </lineage>
</organism>
<evidence type="ECO:0000259" key="1">
    <source>
        <dbReference type="SMART" id="SM01321"/>
    </source>
</evidence>
<dbReference type="SUPFAM" id="SSF143422">
    <property type="entry name" value="Transposase IS200-like"/>
    <property type="match status" value="1"/>
</dbReference>
<dbReference type="AlphaFoldDB" id="A0A2H0BV82"/>
<dbReference type="SMART" id="SM01321">
    <property type="entry name" value="Y1_Tnp"/>
    <property type="match status" value="1"/>
</dbReference>
<evidence type="ECO:0000313" key="3">
    <source>
        <dbReference type="Proteomes" id="UP000231246"/>
    </source>
</evidence>
<dbReference type="GO" id="GO:0003677">
    <property type="term" value="F:DNA binding"/>
    <property type="evidence" value="ECO:0007669"/>
    <property type="project" value="InterPro"/>
</dbReference>
<evidence type="ECO:0000313" key="2">
    <source>
        <dbReference type="EMBL" id="PIP61541.1"/>
    </source>
</evidence>
<dbReference type="InterPro" id="IPR036515">
    <property type="entry name" value="Transposase_17_sf"/>
</dbReference>
<comment type="caution">
    <text evidence="2">The sequence shown here is derived from an EMBL/GenBank/DDBJ whole genome shotgun (WGS) entry which is preliminary data.</text>
</comment>
<sequence>MQHKNEFITDQIYHIYSRGVRKSLIYMNNADYQRWEKLLFWCKTYDYSYSLFIREVNRGKKLGRTEEEIMEKYEHNNKYKSAPVDILAYVEMPNHFHLVLKQLRDDGISEYIHRLLTSYSKYLNTKHDFKGSVFESNAKSVIVLTDEQLIQLIRYIHLNPLVAELIEKENLHKYIWSSWPVYIDLKDNKLLNMEFIKHNFNTIGSLKEFTQ</sequence>
<gene>
    <name evidence="2" type="ORF">COW99_03355</name>
</gene>
<dbReference type="PANTHER" id="PTHR34322:SF2">
    <property type="entry name" value="TRANSPOSASE IS200-LIKE DOMAIN-CONTAINING PROTEIN"/>
    <property type="match status" value="1"/>
</dbReference>
<protein>
    <recommendedName>
        <fullName evidence="1">Transposase IS200-like domain-containing protein</fullName>
    </recommendedName>
</protein>
<dbReference type="PANTHER" id="PTHR34322">
    <property type="entry name" value="TRANSPOSASE, Y1_TNP DOMAIN-CONTAINING"/>
    <property type="match status" value="1"/>
</dbReference>
<proteinExistence type="predicted"/>
<feature type="domain" description="Transposase IS200-like" evidence="1">
    <location>
        <begin position="8"/>
        <end position="159"/>
    </location>
</feature>
<dbReference type="Gene3D" id="3.30.70.1290">
    <property type="entry name" value="Transposase IS200-like"/>
    <property type="match status" value="1"/>
</dbReference>
<dbReference type="GO" id="GO:0004803">
    <property type="term" value="F:transposase activity"/>
    <property type="evidence" value="ECO:0007669"/>
    <property type="project" value="InterPro"/>
</dbReference>
<dbReference type="GO" id="GO:0006313">
    <property type="term" value="P:DNA transposition"/>
    <property type="evidence" value="ECO:0007669"/>
    <property type="project" value="InterPro"/>
</dbReference>
<reference evidence="2 3" key="1">
    <citation type="submission" date="2017-09" db="EMBL/GenBank/DDBJ databases">
        <title>Depth-based differentiation of microbial function through sediment-hosted aquifers and enrichment of novel symbionts in the deep terrestrial subsurface.</title>
        <authorList>
            <person name="Probst A.J."/>
            <person name="Ladd B."/>
            <person name="Jarett J.K."/>
            <person name="Geller-Mcgrath D.E."/>
            <person name="Sieber C.M."/>
            <person name="Emerson J.B."/>
            <person name="Anantharaman K."/>
            <person name="Thomas B.C."/>
            <person name="Malmstrom R."/>
            <person name="Stieglmeier M."/>
            <person name="Klingl A."/>
            <person name="Woyke T."/>
            <person name="Ryan C.M."/>
            <person name="Banfield J.F."/>
        </authorList>
    </citation>
    <scope>NUCLEOTIDE SEQUENCE [LARGE SCALE GENOMIC DNA]</scope>
    <source>
        <strain evidence="2">CG22_combo_CG10-13_8_21_14_all_38_20</strain>
    </source>
</reference>
<dbReference type="Pfam" id="PF01797">
    <property type="entry name" value="Y1_Tnp"/>
    <property type="match status" value="1"/>
</dbReference>
<dbReference type="InterPro" id="IPR002686">
    <property type="entry name" value="Transposase_17"/>
</dbReference>
<dbReference type="Proteomes" id="UP000231246">
    <property type="component" value="Unassembled WGS sequence"/>
</dbReference>
<dbReference type="EMBL" id="PCTA01000023">
    <property type="protein sequence ID" value="PIP61541.1"/>
    <property type="molecule type" value="Genomic_DNA"/>
</dbReference>
<name>A0A2H0BV82_9BACT</name>